<dbReference type="GO" id="GO:0005524">
    <property type="term" value="F:ATP binding"/>
    <property type="evidence" value="ECO:0007669"/>
    <property type="project" value="UniProtKB-KW"/>
</dbReference>
<dbReference type="GO" id="GO:0004631">
    <property type="term" value="F:phosphomevalonate kinase activity"/>
    <property type="evidence" value="ECO:0007669"/>
    <property type="project" value="UniProtKB-EC"/>
</dbReference>
<dbReference type="GO" id="GO:0006695">
    <property type="term" value="P:cholesterol biosynthetic process"/>
    <property type="evidence" value="ECO:0007669"/>
    <property type="project" value="UniProtKB-KW"/>
</dbReference>
<evidence type="ECO:0000256" key="11">
    <source>
        <dbReference type="ARBA" id="ARBA00022840"/>
    </source>
</evidence>
<dbReference type="Gene3D" id="3.40.50.300">
    <property type="entry name" value="P-loop containing nucleotide triphosphate hydrolases"/>
    <property type="match status" value="1"/>
</dbReference>
<keyword evidence="8" id="KW-0547">Nucleotide-binding</keyword>
<keyword evidence="14" id="KW-0443">Lipid metabolism</keyword>
<evidence type="ECO:0000313" key="18">
    <source>
        <dbReference type="EMBL" id="OQV14436.1"/>
    </source>
</evidence>
<dbReference type="UniPathway" id="UPA00057">
    <property type="reaction ID" value="UER00099"/>
</dbReference>
<gene>
    <name evidence="18" type="ORF">BV898_11413</name>
</gene>
<organism evidence="18 19">
    <name type="scientific">Hypsibius exemplaris</name>
    <name type="common">Freshwater tardigrade</name>
    <dbReference type="NCBI Taxonomy" id="2072580"/>
    <lineage>
        <taxon>Eukaryota</taxon>
        <taxon>Metazoa</taxon>
        <taxon>Ecdysozoa</taxon>
        <taxon>Tardigrada</taxon>
        <taxon>Eutardigrada</taxon>
        <taxon>Parachela</taxon>
        <taxon>Hypsibioidea</taxon>
        <taxon>Hypsibiidae</taxon>
        <taxon>Hypsibius</taxon>
    </lineage>
</organism>
<evidence type="ECO:0000256" key="5">
    <source>
        <dbReference type="ARBA" id="ARBA00022516"/>
    </source>
</evidence>
<dbReference type="PANTHER" id="PTHR13101:SF1">
    <property type="entry name" value="PHOSPHOMEVALONATE KINASE"/>
    <property type="match status" value="1"/>
</dbReference>
<name>A0A1W0WGV5_HYPEX</name>
<protein>
    <recommendedName>
        <fullName evidence="17">Phosphomevalonate kinase</fullName>
        <ecNumber evidence="3">2.7.4.2</ecNumber>
    </recommendedName>
</protein>
<evidence type="ECO:0000256" key="13">
    <source>
        <dbReference type="ARBA" id="ARBA00023011"/>
    </source>
</evidence>
<evidence type="ECO:0000256" key="16">
    <source>
        <dbReference type="ARBA" id="ARBA00023221"/>
    </source>
</evidence>
<keyword evidence="13" id="KW-0756">Sterol biosynthesis</keyword>
<evidence type="ECO:0000256" key="9">
    <source>
        <dbReference type="ARBA" id="ARBA00022777"/>
    </source>
</evidence>
<keyword evidence="7" id="KW-0808">Transferase</keyword>
<proteinExistence type="predicted"/>
<dbReference type="InterPro" id="IPR027417">
    <property type="entry name" value="P-loop_NTPase"/>
</dbReference>
<evidence type="ECO:0000256" key="8">
    <source>
        <dbReference type="ARBA" id="ARBA00022741"/>
    </source>
</evidence>
<accession>A0A1W0WGV5</accession>
<evidence type="ECO:0000256" key="10">
    <source>
        <dbReference type="ARBA" id="ARBA00022778"/>
    </source>
</evidence>
<sequence>MTTEQDHSTNPQVVLILSGKRKSGKDFIASKLLLKFGEEIATIIRLSGPLKSEYAKAHSLDFDHLLSAEAYKEQHRGAMITWGEEKRQQDPSHWCRLATAGQWVASKKVWIVSDARRPSDLVHFKVYPHVIRIRVECDEPTRRKRGYVFTKGIDDSDSECGLDGVTDWDYVLNNSSDRDAEKEIEKLIAFVDEKADSIGDADVA</sequence>
<keyword evidence="5" id="KW-0444">Lipid biosynthesis</keyword>
<keyword evidence="19" id="KW-1185">Reference proteome</keyword>
<keyword evidence="9 18" id="KW-0418">Kinase</keyword>
<evidence type="ECO:0000256" key="2">
    <source>
        <dbReference type="ARBA" id="ARBA00005017"/>
    </source>
</evidence>
<evidence type="ECO:0000256" key="4">
    <source>
        <dbReference type="ARBA" id="ARBA00022490"/>
    </source>
</evidence>
<evidence type="ECO:0000256" key="1">
    <source>
        <dbReference type="ARBA" id="ARBA00004514"/>
    </source>
</evidence>
<evidence type="ECO:0000256" key="3">
    <source>
        <dbReference type="ARBA" id="ARBA00012958"/>
    </source>
</evidence>
<keyword evidence="12" id="KW-0752">Steroid biosynthesis</keyword>
<keyword evidence="10" id="KW-0152">Cholesterol biosynthesis</keyword>
<dbReference type="PANTHER" id="PTHR13101">
    <property type="entry name" value="PHOSPHOMEVALONATE KINASE"/>
    <property type="match status" value="1"/>
</dbReference>
<keyword evidence="6" id="KW-0153">Cholesterol metabolism</keyword>
<dbReference type="OrthoDB" id="2401875at2759"/>
<dbReference type="GO" id="GO:0019287">
    <property type="term" value="P:isopentenyl diphosphate biosynthetic process, mevalonate pathway"/>
    <property type="evidence" value="ECO:0007669"/>
    <property type="project" value="UniProtKB-UniPathway"/>
</dbReference>
<keyword evidence="11" id="KW-0067">ATP-binding</keyword>
<dbReference type="InterPro" id="IPR005919">
    <property type="entry name" value="Pmev_kin_anim"/>
</dbReference>
<comment type="subcellular location">
    <subcellularLocation>
        <location evidence="1">Cytoplasm</location>
        <location evidence="1">Cytosol</location>
    </subcellularLocation>
</comment>
<keyword evidence="15" id="KW-1207">Sterol metabolism</keyword>
<evidence type="ECO:0000256" key="7">
    <source>
        <dbReference type="ARBA" id="ARBA00022679"/>
    </source>
</evidence>
<evidence type="ECO:0000256" key="12">
    <source>
        <dbReference type="ARBA" id="ARBA00022955"/>
    </source>
</evidence>
<keyword evidence="4" id="KW-0963">Cytoplasm</keyword>
<dbReference type="EC" id="2.7.4.2" evidence="3"/>
<dbReference type="EMBL" id="MTYJ01000105">
    <property type="protein sequence ID" value="OQV14436.1"/>
    <property type="molecule type" value="Genomic_DNA"/>
</dbReference>
<reference evidence="19" key="1">
    <citation type="submission" date="2017-01" db="EMBL/GenBank/DDBJ databases">
        <title>Comparative genomics of anhydrobiosis in the tardigrade Hypsibius dujardini.</title>
        <authorList>
            <person name="Yoshida Y."/>
            <person name="Koutsovoulos G."/>
            <person name="Laetsch D."/>
            <person name="Stevens L."/>
            <person name="Kumar S."/>
            <person name="Horikawa D."/>
            <person name="Ishino K."/>
            <person name="Komine S."/>
            <person name="Tomita M."/>
            <person name="Blaxter M."/>
            <person name="Arakawa K."/>
        </authorList>
    </citation>
    <scope>NUCLEOTIDE SEQUENCE [LARGE SCALE GENOMIC DNA]</scope>
    <source>
        <strain evidence="19">Z151</strain>
    </source>
</reference>
<dbReference type="Pfam" id="PF04275">
    <property type="entry name" value="P-mevalo_kinase"/>
    <property type="match status" value="1"/>
</dbReference>
<evidence type="ECO:0000256" key="17">
    <source>
        <dbReference type="ARBA" id="ARBA00034549"/>
    </source>
</evidence>
<dbReference type="Proteomes" id="UP000192578">
    <property type="component" value="Unassembled WGS sequence"/>
</dbReference>
<comment type="pathway">
    <text evidence="2">Isoprenoid biosynthesis; isopentenyl diphosphate biosynthesis via mevalonate pathway; isopentenyl diphosphate from (R)-mevalonate: step 2/3.</text>
</comment>
<dbReference type="GO" id="GO:0005829">
    <property type="term" value="C:cytosol"/>
    <property type="evidence" value="ECO:0007669"/>
    <property type="project" value="UniProtKB-SubCell"/>
</dbReference>
<evidence type="ECO:0000256" key="14">
    <source>
        <dbReference type="ARBA" id="ARBA00023098"/>
    </source>
</evidence>
<evidence type="ECO:0000256" key="15">
    <source>
        <dbReference type="ARBA" id="ARBA00023166"/>
    </source>
</evidence>
<dbReference type="AlphaFoldDB" id="A0A1W0WGV5"/>
<evidence type="ECO:0000313" key="19">
    <source>
        <dbReference type="Proteomes" id="UP000192578"/>
    </source>
</evidence>
<keyword evidence="16" id="KW-0753">Steroid metabolism</keyword>
<comment type="caution">
    <text evidence="18">The sequence shown here is derived from an EMBL/GenBank/DDBJ whole genome shotgun (WGS) entry which is preliminary data.</text>
</comment>
<evidence type="ECO:0000256" key="6">
    <source>
        <dbReference type="ARBA" id="ARBA00022548"/>
    </source>
</evidence>